<reference evidence="4 5" key="1">
    <citation type="submission" date="2024-02" db="EMBL/GenBank/DDBJ databases">
        <title>Haloferula sargassicola NBRC 104335.</title>
        <authorList>
            <person name="Ichikawa N."/>
            <person name="Katano-Makiyama Y."/>
            <person name="Hidaka K."/>
        </authorList>
    </citation>
    <scope>NUCLEOTIDE SEQUENCE [LARGE SCALE GENOMIC DNA]</scope>
    <source>
        <strain evidence="4 5">NBRC 104335</strain>
    </source>
</reference>
<dbReference type="SMART" id="SM00448">
    <property type="entry name" value="REC"/>
    <property type="match status" value="1"/>
</dbReference>
<dbReference type="SUPFAM" id="SSF52172">
    <property type="entry name" value="CheY-like"/>
    <property type="match status" value="1"/>
</dbReference>
<feature type="domain" description="Response regulatory" evidence="3">
    <location>
        <begin position="13"/>
        <end position="129"/>
    </location>
</feature>
<evidence type="ECO:0000256" key="1">
    <source>
        <dbReference type="ARBA" id="ARBA00022553"/>
    </source>
</evidence>
<keyword evidence="5" id="KW-1185">Reference proteome</keyword>
<evidence type="ECO:0000259" key="3">
    <source>
        <dbReference type="PROSITE" id="PS50110"/>
    </source>
</evidence>
<dbReference type="PROSITE" id="PS50110">
    <property type="entry name" value="RESPONSE_REGULATORY"/>
    <property type="match status" value="1"/>
</dbReference>
<dbReference type="EMBL" id="BAABRI010000002">
    <property type="protein sequence ID" value="GAA5481209.1"/>
    <property type="molecule type" value="Genomic_DNA"/>
</dbReference>
<dbReference type="PANTHER" id="PTHR44591">
    <property type="entry name" value="STRESS RESPONSE REGULATOR PROTEIN 1"/>
    <property type="match status" value="1"/>
</dbReference>
<evidence type="ECO:0000313" key="4">
    <source>
        <dbReference type="EMBL" id="GAA5481209.1"/>
    </source>
</evidence>
<comment type="caution">
    <text evidence="4">The sequence shown here is derived from an EMBL/GenBank/DDBJ whole genome shotgun (WGS) entry which is preliminary data.</text>
</comment>
<accession>A0ABP9UIR8</accession>
<dbReference type="PANTHER" id="PTHR44591:SF3">
    <property type="entry name" value="RESPONSE REGULATORY DOMAIN-CONTAINING PROTEIN"/>
    <property type="match status" value="1"/>
</dbReference>
<name>A0ABP9UIR8_9BACT</name>
<dbReference type="Gene3D" id="3.40.50.2300">
    <property type="match status" value="1"/>
</dbReference>
<sequence>MPDAPAPSASRLKVLIVDDGRNAADVMGMFFEMEGHQPKVVYDGLSAIEAIPEFEPDLVIMDLTMPGMDGLRAAREIRARHPHRELRMIACSGGQPEVDERLALEAGFDGHLPKPVTPAMLRECLADPLAG</sequence>
<gene>
    <name evidence="4" type="primary">walR_1</name>
    <name evidence="4" type="ORF">Hsar01_00416</name>
</gene>
<dbReference type="InterPro" id="IPR001789">
    <property type="entry name" value="Sig_transdc_resp-reg_receiver"/>
</dbReference>
<feature type="modified residue" description="4-aspartylphosphate" evidence="2">
    <location>
        <position position="62"/>
    </location>
</feature>
<organism evidence="4 5">
    <name type="scientific">Haloferula sargassicola</name>
    <dbReference type="NCBI Taxonomy" id="490096"/>
    <lineage>
        <taxon>Bacteria</taxon>
        <taxon>Pseudomonadati</taxon>
        <taxon>Verrucomicrobiota</taxon>
        <taxon>Verrucomicrobiia</taxon>
        <taxon>Verrucomicrobiales</taxon>
        <taxon>Verrucomicrobiaceae</taxon>
        <taxon>Haloferula</taxon>
    </lineage>
</organism>
<keyword evidence="1 2" id="KW-0597">Phosphoprotein</keyword>
<dbReference type="InterPro" id="IPR011006">
    <property type="entry name" value="CheY-like_superfamily"/>
</dbReference>
<dbReference type="Pfam" id="PF00072">
    <property type="entry name" value="Response_reg"/>
    <property type="match status" value="1"/>
</dbReference>
<proteinExistence type="predicted"/>
<evidence type="ECO:0000313" key="5">
    <source>
        <dbReference type="Proteomes" id="UP001476282"/>
    </source>
</evidence>
<dbReference type="RefSeq" id="WP_353565368.1">
    <property type="nucleotide sequence ID" value="NZ_BAABRI010000002.1"/>
</dbReference>
<evidence type="ECO:0000256" key="2">
    <source>
        <dbReference type="PROSITE-ProRule" id="PRU00169"/>
    </source>
</evidence>
<protein>
    <submittedName>
        <fullName evidence="4">Transcriptional regulatory protein WalR</fullName>
    </submittedName>
</protein>
<dbReference type="Proteomes" id="UP001476282">
    <property type="component" value="Unassembled WGS sequence"/>
</dbReference>
<dbReference type="InterPro" id="IPR050595">
    <property type="entry name" value="Bact_response_regulator"/>
</dbReference>